<reference evidence="1 2" key="1">
    <citation type="submission" date="2018-03" db="EMBL/GenBank/DDBJ databases">
        <title>Genomic Encyclopedia of Archaeal and Bacterial Type Strains, Phase II (KMG-II): from individual species to whole genera.</title>
        <authorList>
            <person name="Goeker M."/>
        </authorList>
    </citation>
    <scope>NUCLEOTIDE SEQUENCE [LARGE SCALE GENOMIC DNA]</scope>
    <source>
        <strain evidence="1 2">DSM 43146</strain>
    </source>
</reference>
<evidence type="ECO:0000313" key="1">
    <source>
        <dbReference type="EMBL" id="PRX09726.1"/>
    </source>
</evidence>
<dbReference type="AlphaFoldDB" id="A0A2T0JQM2"/>
<sequence>MRSAWIKWARAVEHQRVLARQSREFVEVDSHEYVRFDNASDDSDPLLRIQWRLKVKQPYPEQWSLLIGDILTNMRAALDHALWAAVIAHSGPPARPQAVQFPIATTTNKLRQPRSDLAGLVTPEIWQAVESLQPLRAQSEPHLHPLEILRWLCNVDKHRFVHVVGLTSIDLTPVHITSPTPLQIIDEWRHEGPVADGAAVASLKIKRPSGGRTRLDLQPTFSLLATLQVSDDPVEHRSLQAVMDGIRDAVLWVLVTLTKESGQPVPDADGLELGDLHETVAAQYAGHLGIIRHSDGTLTPIPSPPDDNTPK</sequence>
<dbReference type="EMBL" id="PVMZ01000035">
    <property type="protein sequence ID" value="PRX09726.1"/>
    <property type="molecule type" value="Genomic_DNA"/>
</dbReference>
<protein>
    <submittedName>
        <fullName evidence="1">Uncharacterized protein</fullName>
    </submittedName>
</protein>
<dbReference type="OrthoDB" id="4540748at2"/>
<gene>
    <name evidence="1" type="ORF">CLV67_1352</name>
</gene>
<organism evidence="1 2">
    <name type="scientific">Actinoplanes italicus</name>
    <dbReference type="NCBI Taxonomy" id="113567"/>
    <lineage>
        <taxon>Bacteria</taxon>
        <taxon>Bacillati</taxon>
        <taxon>Actinomycetota</taxon>
        <taxon>Actinomycetes</taxon>
        <taxon>Micromonosporales</taxon>
        <taxon>Micromonosporaceae</taxon>
        <taxon>Actinoplanes</taxon>
    </lineage>
</organism>
<dbReference type="Proteomes" id="UP000239415">
    <property type="component" value="Unassembled WGS sequence"/>
</dbReference>
<dbReference type="RefSeq" id="WP_106330461.1">
    <property type="nucleotide sequence ID" value="NZ_BOMO01000168.1"/>
</dbReference>
<name>A0A2T0JQM2_9ACTN</name>
<accession>A0A2T0JQM2</accession>
<comment type="caution">
    <text evidence="1">The sequence shown here is derived from an EMBL/GenBank/DDBJ whole genome shotgun (WGS) entry which is preliminary data.</text>
</comment>
<proteinExistence type="predicted"/>
<evidence type="ECO:0000313" key="2">
    <source>
        <dbReference type="Proteomes" id="UP000239415"/>
    </source>
</evidence>
<keyword evidence="2" id="KW-1185">Reference proteome</keyword>